<protein>
    <recommendedName>
        <fullName evidence="4">DUF3251 domain-containing protein</fullName>
    </recommendedName>
</protein>
<organism evidence="2 3">
    <name type="scientific">Rhodobium gokarnense</name>
    <dbReference type="NCBI Taxonomy" id="364296"/>
    <lineage>
        <taxon>Bacteria</taxon>
        <taxon>Pseudomonadati</taxon>
        <taxon>Pseudomonadota</taxon>
        <taxon>Alphaproteobacteria</taxon>
        <taxon>Hyphomicrobiales</taxon>
        <taxon>Rhodobiaceae</taxon>
        <taxon>Rhodobium</taxon>
    </lineage>
</organism>
<comment type="caution">
    <text evidence="2">The sequence shown here is derived from an EMBL/GenBank/DDBJ whole genome shotgun (WGS) entry which is preliminary data.</text>
</comment>
<name>A0ABT3H7K9_9HYPH</name>
<feature type="signal peptide" evidence="1">
    <location>
        <begin position="1"/>
        <end position="22"/>
    </location>
</feature>
<feature type="chain" id="PRO_5045406559" description="DUF3251 domain-containing protein" evidence="1">
    <location>
        <begin position="23"/>
        <end position="205"/>
    </location>
</feature>
<evidence type="ECO:0000256" key="1">
    <source>
        <dbReference type="SAM" id="SignalP"/>
    </source>
</evidence>
<evidence type="ECO:0008006" key="4">
    <source>
        <dbReference type="Google" id="ProtNLM"/>
    </source>
</evidence>
<proteinExistence type="predicted"/>
<dbReference type="EMBL" id="JAOQNS010000002">
    <property type="protein sequence ID" value="MCW2306387.1"/>
    <property type="molecule type" value="Genomic_DNA"/>
</dbReference>
<accession>A0ABT3H7K9</accession>
<sequence>MSSRLLIAFFGAALFGAVQANAAEQGPAPDAKALITPAIIADARAWVDTEIVRMSVEAQNERYGALQQAEIDALDKQWREEREAADKPLISATLSNPLSVYLSRMQGRSVGLYVEIFVMDDNGLNVGQSSITGDFWQGDEAKFQKTYPVGPDAVFIDEPEWDDDFKIWRAQLNYTLTAEDGKTPIGAATVEVNLTEAARRQAAGS</sequence>
<keyword evidence="1" id="KW-0732">Signal</keyword>
<dbReference type="Proteomes" id="UP001209755">
    <property type="component" value="Unassembled WGS sequence"/>
</dbReference>
<keyword evidence="3" id="KW-1185">Reference proteome</keyword>
<evidence type="ECO:0000313" key="2">
    <source>
        <dbReference type="EMBL" id="MCW2306387.1"/>
    </source>
</evidence>
<reference evidence="3" key="1">
    <citation type="submission" date="2023-07" db="EMBL/GenBank/DDBJ databases">
        <title>Genome sequencing of Purple Non-Sulfur Bacteria from various extreme environments.</title>
        <authorList>
            <person name="Mayer M."/>
        </authorList>
    </citation>
    <scope>NUCLEOTIDE SEQUENCE [LARGE SCALE GENOMIC DNA]</scope>
    <source>
        <strain evidence="3">DSM 17935</strain>
    </source>
</reference>
<evidence type="ECO:0000313" key="3">
    <source>
        <dbReference type="Proteomes" id="UP001209755"/>
    </source>
</evidence>
<dbReference type="RefSeq" id="WP_264600058.1">
    <property type="nucleotide sequence ID" value="NZ_JAOQNS010000002.1"/>
</dbReference>
<gene>
    <name evidence="2" type="ORF">M2319_000706</name>
</gene>